<keyword evidence="5 9" id="KW-0653">Protein transport</keyword>
<feature type="transmembrane region" description="Helical" evidence="9">
    <location>
        <begin position="424"/>
        <end position="446"/>
    </location>
</feature>
<evidence type="ECO:0000259" key="10">
    <source>
        <dbReference type="Pfam" id="PF02355"/>
    </source>
</evidence>
<sequence>MRKVKKPVFFIVFAVIALFTLSTIFGVHSQYGDIVKTYVHGVGDIRLGIDIQGGVDVTFEPAGDVDATEEQMDAALETIKLRLANQNISDSETYLDYKSNRIIVRYPWQAGETDFNPEQAVKELGETAELTFRKGTDTSTDENGDTIPAGDIVLTGADVAQASTGGSKDDATGEITWVVTLDLNDSGKEKFYEATSELYQSKGQISIWMDNTMISAPSVSAVISDGKASISGNFTYESAKELADKINSGALPFSLETTSFKTISPTMGEGALNAMVIAGLITLLLIVVYMIVLYRLLGVVASITLIGQVAGMLAAVSGWFGFMSSTTLTIPGIAGIILSVGMGVDANIITGERIREELRKGKTLDTALYSGYHRAFSAIFDGNLTGILVSIVLMGAFGVPSSIWAKIFNHTIFWFFGATTEGVIYSFGFTLMTGLIMNFIMGVFAARLMTMSLSRFKCFQNKKLYGGGIDVKAD</sequence>
<dbReference type="InterPro" id="IPR048634">
    <property type="entry name" value="SecD_SecF_C"/>
</dbReference>
<dbReference type="HOGENOM" id="CLU_007894_4_2_9"/>
<evidence type="ECO:0000256" key="6">
    <source>
        <dbReference type="ARBA" id="ARBA00022989"/>
    </source>
</evidence>
<keyword evidence="13" id="KW-1185">Reference proteome</keyword>
<dbReference type="SUPFAM" id="SSF82866">
    <property type="entry name" value="Multidrug efflux transporter AcrB transmembrane domain"/>
    <property type="match status" value="1"/>
</dbReference>
<dbReference type="GO" id="GO:0015450">
    <property type="term" value="F:protein-transporting ATPase activity"/>
    <property type="evidence" value="ECO:0007669"/>
    <property type="project" value="InterPro"/>
</dbReference>
<evidence type="ECO:0000256" key="5">
    <source>
        <dbReference type="ARBA" id="ARBA00022927"/>
    </source>
</evidence>
<dbReference type="GO" id="GO:0065002">
    <property type="term" value="P:intracellular protein transmembrane transport"/>
    <property type="evidence" value="ECO:0007669"/>
    <property type="project" value="UniProtKB-UniRule"/>
</dbReference>
<evidence type="ECO:0000256" key="8">
    <source>
        <dbReference type="ARBA" id="ARBA00023136"/>
    </source>
</evidence>
<keyword evidence="6 9" id="KW-1133">Transmembrane helix</keyword>
<dbReference type="InterPro" id="IPR055344">
    <property type="entry name" value="SecD_SecF_C_bact"/>
</dbReference>
<feature type="transmembrane region" description="Helical" evidence="9">
    <location>
        <begin position="271"/>
        <end position="292"/>
    </location>
</feature>
<evidence type="ECO:0000313" key="13">
    <source>
        <dbReference type="Proteomes" id="UP000016662"/>
    </source>
</evidence>
<dbReference type="GO" id="GO:0006605">
    <property type="term" value="P:protein targeting"/>
    <property type="evidence" value="ECO:0007669"/>
    <property type="project" value="UniProtKB-UniRule"/>
</dbReference>
<dbReference type="EMBL" id="AWVF01000272">
    <property type="protein sequence ID" value="ERJ93800.1"/>
    <property type="molecule type" value="Genomic_DNA"/>
</dbReference>
<evidence type="ECO:0000256" key="2">
    <source>
        <dbReference type="ARBA" id="ARBA00022448"/>
    </source>
</evidence>
<feature type="transmembrane region" description="Helical" evidence="9">
    <location>
        <begin position="299"/>
        <end position="322"/>
    </location>
</feature>
<dbReference type="InterPro" id="IPR054384">
    <property type="entry name" value="SecDF_P1_head"/>
</dbReference>
<keyword evidence="2 9" id="KW-0813">Transport</keyword>
<reference evidence="12 13" key="1">
    <citation type="submission" date="2013-07" db="EMBL/GenBank/DDBJ databases">
        <authorList>
            <person name="Weinstock G."/>
            <person name="Sodergren E."/>
            <person name="Wylie T."/>
            <person name="Fulton L."/>
            <person name="Fulton R."/>
            <person name="Fronick C."/>
            <person name="O'Laughlin M."/>
            <person name="Godfrey J."/>
            <person name="Miner T."/>
            <person name="Herter B."/>
            <person name="Appelbaum E."/>
            <person name="Cordes M."/>
            <person name="Lek S."/>
            <person name="Wollam A."/>
            <person name="Pepin K.H."/>
            <person name="Palsikar V.B."/>
            <person name="Mitreva M."/>
            <person name="Wilson R.K."/>
        </authorList>
    </citation>
    <scope>NUCLEOTIDE SEQUENCE [LARGE SCALE GENOMIC DNA]</scope>
    <source>
        <strain evidence="12 13">ATCC 27760</strain>
    </source>
</reference>
<feature type="transmembrane region" description="Helical" evidence="9">
    <location>
        <begin position="328"/>
        <end position="350"/>
    </location>
</feature>
<dbReference type="eggNOG" id="COG0342">
    <property type="taxonomic scope" value="Bacteria"/>
</dbReference>
<feature type="transmembrane region" description="Helical" evidence="9">
    <location>
        <begin position="384"/>
        <end position="404"/>
    </location>
</feature>
<dbReference type="Gene3D" id="3.30.70.3400">
    <property type="match status" value="1"/>
</dbReference>
<feature type="domain" description="SecDF P1 head subdomain" evidence="11">
    <location>
        <begin position="151"/>
        <end position="252"/>
    </location>
</feature>
<evidence type="ECO:0000313" key="12">
    <source>
        <dbReference type="EMBL" id="ERJ93800.1"/>
    </source>
</evidence>
<comment type="subcellular location">
    <subcellularLocation>
        <location evidence="1 9">Cell membrane</location>
        <topology evidence="1 9">Multi-pass membrane protein</topology>
    </subcellularLocation>
</comment>
<evidence type="ECO:0000256" key="3">
    <source>
        <dbReference type="ARBA" id="ARBA00022475"/>
    </source>
</evidence>
<dbReference type="Pfam" id="PF02355">
    <property type="entry name" value="SecD_SecF_C"/>
    <property type="match status" value="1"/>
</dbReference>
<comment type="function">
    <text evidence="9">Part of the Sec protein translocase complex. Interacts with the SecYEG preprotein conducting channel. SecDF uses the proton motive force (PMF) to complete protein translocation after the ATP-dependent function of SecA.</text>
</comment>
<dbReference type="GO" id="GO:0005886">
    <property type="term" value="C:plasma membrane"/>
    <property type="evidence" value="ECO:0007669"/>
    <property type="project" value="UniProtKB-SubCell"/>
</dbReference>
<evidence type="ECO:0000259" key="11">
    <source>
        <dbReference type="Pfam" id="PF22599"/>
    </source>
</evidence>
<keyword evidence="8 9" id="KW-0472">Membrane</keyword>
<dbReference type="InterPro" id="IPR022813">
    <property type="entry name" value="SecD/SecF_arch_bac"/>
</dbReference>
<evidence type="ECO:0000256" key="9">
    <source>
        <dbReference type="HAMAP-Rule" id="MF_01463"/>
    </source>
</evidence>
<dbReference type="OrthoDB" id="9805019at2"/>
<accession>U2KP00</accession>
<dbReference type="PANTHER" id="PTHR30081:SF1">
    <property type="entry name" value="PROTEIN TRANSLOCASE SUBUNIT SECD"/>
    <property type="match status" value="1"/>
</dbReference>
<dbReference type="Gene3D" id="3.30.1360.200">
    <property type="match status" value="1"/>
</dbReference>
<dbReference type="HAMAP" id="MF_01463_B">
    <property type="entry name" value="SecD_B"/>
    <property type="match status" value="1"/>
</dbReference>
<proteinExistence type="inferred from homology"/>
<evidence type="ECO:0000256" key="4">
    <source>
        <dbReference type="ARBA" id="ARBA00022692"/>
    </source>
</evidence>
<gene>
    <name evidence="9" type="primary">secD</name>
    <name evidence="12" type="ORF">RUMCAL_02163</name>
</gene>
<dbReference type="RefSeq" id="WP_021683681.1">
    <property type="nucleotide sequence ID" value="NZ_KI260507.1"/>
</dbReference>
<dbReference type="GO" id="GO:0043952">
    <property type="term" value="P:protein transport by the Sec complex"/>
    <property type="evidence" value="ECO:0007669"/>
    <property type="project" value="UniProtKB-UniRule"/>
</dbReference>
<keyword evidence="3 9" id="KW-1003">Cell membrane</keyword>
<feature type="domain" description="Protein export membrane protein SecD/SecF C-terminal" evidence="10">
    <location>
        <begin position="254"/>
        <end position="446"/>
    </location>
</feature>
<protein>
    <recommendedName>
        <fullName evidence="9">Protein translocase subunit SecD</fullName>
    </recommendedName>
</protein>
<dbReference type="NCBIfam" id="TIGR00916">
    <property type="entry name" value="2A0604s01"/>
    <property type="match status" value="1"/>
</dbReference>
<evidence type="ECO:0000256" key="7">
    <source>
        <dbReference type="ARBA" id="ARBA00023010"/>
    </source>
</evidence>
<dbReference type="STRING" id="411473.RUMCAL_02163"/>
<comment type="caution">
    <text evidence="9">Lacks conserved residue(s) required for the propagation of feature annotation.</text>
</comment>
<dbReference type="Proteomes" id="UP000016662">
    <property type="component" value="Unassembled WGS sequence"/>
</dbReference>
<dbReference type="Gene3D" id="1.20.1640.10">
    <property type="entry name" value="Multidrug efflux transporter AcrB transmembrane domain"/>
    <property type="match status" value="1"/>
</dbReference>
<organism evidence="12 13">
    <name type="scientific">Ruminococcus callidus ATCC 27760</name>
    <dbReference type="NCBI Taxonomy" id="411473"/>
    <lineage>
        <taxon>Bacteria</taxon>
        <taxon>Bacillati</taxon>
        <taxon>Bacillota</taxon>
        <taxon>Clostridia</taxon>
        <taxon>Eubacteriales</taxon>
        <taxon>Oscillospiraceae</taxon>
        <taxon>Ruminococcus</taxon>
    </lineage>
</organism>
<dbReference type="InterPro" id="IPR005791">
    <property type="entry name" value="SecD"/>
</dbReference>
<comment type="subunit">
    <text evidence="9">Forms a complex with SecF. Part of the essential Sec protein translocation apparatus which comprises SecA, SecYEG and auxiliary proteins SecDF. Other proteins may also be involved.</text>
</comment>
<comment type="similarity">
    <text evidence="9">Belongs to the SecD/SecF family. SecD subfamily.</text>
</comment>
<dbReference type="PATRIC" id="fig|411473.3.peg.1783"/>
<dbReference type="AlphaFoldDB" id="U2KP00"/>
<keyword evidence="4 9" id="KW-0812">Transmembrane</keyword>
<evidence type="ECO:0000256" key="1">
    <source>
        <dbReference type="ARBA" id="ARBA00004651"/>
    </source>
</evidence>
<dbReference type="PANTHER" id="PTHR30081">
    <property type="entry name" value="PROTEIN-EXPORT MEMBRANE PROTEIN SEC"/>
    <property type="match status" value="1"/>
</dbReference>
<dbReference type="Pfam" id="PF22599">
    <property type="entry name" value="SecDF_P1_head"/>
    <property type="match status" value="1"/>
</dbReference>
<comment type="caution">
    <text evidence="12">The sequence shown here is derived from an EMBL/GenBank/DDBJ whole genome shotgun (WGS) entry which is preliminary data.</text>
</comment>
<keyword evidence="7 9" id="KW-0811">Translocation</keyword>
<name>U2KP00_9FIRM</name>